<dbReference type="EMBL" id="NNAY01000330">
    <property type="protein sequence ID" value="OXU29174.1"/>
    <property type="molecule type" value="Genomic_DNA"/>
</dbReference>
<organism evidence="1 2">
    <name type="scientific">Trichomalopsis sarcophagae</name>
    <dbReference type="NCBI Taxonomy" id="543379"/>
    <lineage>
        <taxon>Eukaryota</taxon>
        <taxon>Metazoa</taxon>
        <taxon>Ecdysozoa</taxon>
        <taxon>Arthropoda</taxon>
        <taxon>Hexapoda</taxon>
        <taxon>Insecta</taxon>
        <taxon>Pterygota</taxon>
        <taxon>Neoptera</taxon>
        <taxon>Endopterygota</taxon>
        <taxon>Hymenoptera</taxon>
        <taxon>Apocrita</taxon>
        <taxon>Proctotrupomorpha</taxon>
        <taxon>Chalcidoidea</taxon>
        <taxon>Pteromalidae</taxon>
        <taxon>Pteromalinae</taxon>
        <taxon>Trichomalopsis</taxon>
    </lineage>
</organism>
<keyword evidence="2" id="KW-1185">Reference proteome</keyword>
<dbReference type="AlphaFoldDB" id="A0A232FEG1"/>
<sequence>MERINSELDITMEIIPGTGEGSSGISRFRDEEWLPLPGLKFELKFSSVVFSAMLNNLSSLLGIDFKPAEAEAAEASLDCAPLHSANVFFIVSAKSVSTSSSEYVEYSERSDVSSISLSPINALYSAFELGTNIDTAAFVPLLFLLRKYQFSFQECGRLRNPKIYMHVKGPRNTPMGKVVSVNFAAFLICCVSWRPVQMSQWARRGKKQFNVKIDRFIPDALAKAFVLNTKYSSGYSSCSKCIVEGEYFRSVCFPITDLKSHEYCHELLRTDTKFKNLEYLDDYQKHLLNWIRVLIRIGVFKVPLDSMYRIYLGAMRQLMRHWLGSKGRCNKYYKLLQAKITTVSDRFERLSFILPFVFNRRCRSLTYCKIWKATEFRHFYCILEQRF</sequence>
<comment type="caution">
    <text evidence="1">The sequence shown here is derived from an EMBL/GenBank/DDBJ whole genome shotgun (WGS) entry which is preliminary data.</text>
</comment>
<proteinExistence type="predicted"/>
<dbReference type="Proteomes" id="UP000215335">
    <property type="component" value="Unassembled WGS sequence"/>
</dbReference>
<accession>A0A232FEG1</accession>
<evidence type="ECO:0000313" key="1">
    <source>
        <dbReference type="EMBL" id="OXU29174.1"/>
    </source>
</evidence>
<name>A0A232FEG1_9HYME</name>
<dbReference type="STRING" id="543379.A0A232FEG1"/>
<protein>
    <submittedName>
        <fullName evidence="1">Uncharacterized protein</fullName>
    </submittedName>
</protein>
<gene>
    <name evidence="1" type="ORF">TSAR_006042</name>
</gene>
<evidence type="ECO:0000313" key="2">
    <source>
        <dbReference type="Proteomes" id="UP000215335"/>
    </source>
</evidence>
<reference evidence="1 2" key="1">
    <citation type="journal article" date="2017" name="Curr. Biol.">
        <title>The Evolution of Venom by Co-option of Single-Copy Genes.</title>
        <authorList>
            <person name="Martinson E.O."/>
            <person name="Mrinalini"/>
            <person name="Kelkar Y.D."/>
            <person name="Chang C.H."/>
            <person name="Werren J.H."/>
        </authorList>
    </citation>
    <scope>NUCLEOTIDE SEQUENCE [LARGE SCALE GENOMIC DNA]</scope>
    <source>
        <strain evidence="1 2">Alberta</strain>
        <tissue evidence="1">Whole body</tissue>
    </source>
</reference>